<evidence type="ECO:0000256" key="1">
    <source>
        <dbReference type="SAM" id="SignalP"/>
    </source>
</evidence>
<accession>A0A3E0H0W0</accession>
<dbReference type="Gene3D" id="3.40.720.10">
    <property type="entry name" value="Alkaline Phosphatase, subunit A"/>
    <property type="match status" value="1"/>
</dbReference>
<reference evidence="2 3" key="1">
    <citation type="submission" date="2018-08" db="EMBL/GenBank/DDBJ databases">
        <title>Genomic Encyclopedia of Archaeal and Bacterial Type Strains, Phase II (KMG-II): from individual species to whole genera.</title>
        <authorList>
            <person name="Goeker M."/>
        </authorList>
    </citation>
    <scope>NUCLEOTIDE SEQUENCE [LARGE SCALE GENOMIC DNA]</scope>
    <source>
        <strain evidence="2 3">DSM 45791</strain>
    </source>
</reference>
<dbReference type="SUPFAM" id="SSF53649">
    <property type="entry name" value="Alkaline phosphatase-like"/>
    <property type="match status" value="1"/>
</dbReference>
<keyword evidence="1" id="KW-0732">Signal</keyword>
<dbReference type="OrthoDB" id="8170501at2"/>
<keyword evidence="3" id="KW-1185">Reference proteome</keyword>
<dbReference type="EMBL" id="QUNO01000017">
    <property type="protein sequence ID" value="REH35670.1"/>
    <property type="molecule type" value="Genomic_DNA"/>
</dbReference>
<proteinExistence type="predicted"/>
<protein>
    <recommendedName>
        <fullName evidence="4">Type I phosphodiesterase/nucleotide pyrophosphatase</fullName>
    </recommendedName>
</protein>
<dbReference type="Proteomes" id="UP000256269">
    <property type="component" value="Unassembled WGS sequence"/>
</dbReference>
<evidence type="ECO:0008006" key="4">
    <source>
        <dbReference type="Google" id="ProtNLM"/>
    </source>
</evidence>
<evidence type="ECO:0000313" key="3">
    <source>
        <dbReference type="Proteomes" id="UP000256269"/>
    </source>
</evidence>
<comment type="caution">
    <text evidence="2">The sequence shown here is derived from an EMBL/GenBank/DDBJ whole genome shotgun (WGS) entry which is preliminary data.</text>
</comment>
<evidence type="ECO:0000313" key="2">
    <source>
        <dbReference type="EMBL" id="REH35670.1"/>
    </source>
</evidence>
<dbReference type="InterPro" id="IPR017850">
    <property type="entry name" value="Alkaline_phosphatase_core_sf"/>
</dbReference>
<organism evidence="2 3">
    <name type="scientific">Kutzneria buriramensis</name>
    <dbReference type="NCBI Taxonomy" id="1045776"/>
    <lineage>
        <taxon>Bacteria</taxon>
        <taxon>Bacillati</taxon>
        <taxon>Actinomycetota</taxon>
        <taxon>Actinomycetes</taxon>
        <taxon>Pseudonocardiales</taxon>
        <taxon>Pseudonocardiaceae</taxon>
        <taxon>Kutzneria</taxon>
    </lineage>
</organism>
<dbReference type="AlphaFoldDB" id="A0A3E0H0W0"/>
<feature type="chain" id="PRO_5017594403" description="Type I phosphodiesterase/nucleotide pyrophosphatase" evidence="1">
    <location>
        <begin position="27"/>
        <end position="701"/>
    </location>
</feature>
<gene>
    <name evidence="2" type="ORF">BCF44_11758</name>
</gene>
<feature type="signal peptide" evidence="1">
    <location>
        <begin position="1"/>
        <end position="26"/>
    </location>
</feature>
<dbReference type="RefSeq" id="WP_116179747.1">
    <property type="nucleotide sequence ID" value="NZ_CP144375.1"/>
</dbReference>
<sequence>MNKTRRAVAAALGVLGALSMATTAQASAQRPTGCQLDNGIKHVISIQFDNVHFTRDNPNVPSDLEQMPNLLGFLEHNGTLLSNDHDVLSHTATNFTSNQTGLYPDRTSVTQSNSFSYYDAAGKTHTGVSFAYWTDPLYDPSGSPADTRYNMAYSADRSQNPISANVNTPAPWTTFTRAGCNVGEVGMSNTVLENIATDIPTVFGSDSPQQAEAKANPAKATADFVGYAVHCARTSAVCGNGQSDVLPDEPGGYSGYKALFGNAEVAPELGSGPATNLDGQIIADSKGNPGFPGFDAQTATNSLGYAALLQEHGVPITNVYLSDVHGDHTAANTGDLGPGEALYSQQLHDYDRSFGQFLARLAKDGITPANTLFSVTTDEGDHFSGSAPTPANCTGAAGNTCSYTTRSEVNVNLPGLLATQAGNTTPFAIHSDPAPAVWVQGNPQAGSPTALSLERDVTKLSVTNPLTGGTDKVAYQIADQVEEKILHFVGPDAARTPTFTAFSGEDDYIGGGAPNCQKPCVYTSSGYAWNHGGLWPDMATIWLGLAGPGVAHRGVDRTTWADQTDNRPTILALTGLSDRYQDDGRVLVEDLKPGNLPWSLRFNQDTVRQLGDAYKQLLAANGQFARNTLTASTKAISGDPTAYPAAAKRLADLGDQRDKLTNRIGAVLMDAAFHGRPVDRQGCQLLDQAHDLLNQAARLAA</sequence>
<name>A0A3E0H0W0_9PSEU</name>